<evidence type="ECO:0000256" key="6">
    <source>
        <dbReference type="PROSITE-ProRule" id="PRU00169"/>
    </source>
</evidence>
<feature type="modified residue" description="4-aspartylphosphate" evidence="6">
    <location>
        <position position="52"/>
    </location>
</feature>
<dbReference type="SUPFAM" id="SSF46894">
    <property type="entry name" value="C-terminal effector domain of the bipartite response regulators"/>
    <property type="match status" value="1"/>
</dbReference>
<dbReference type="PANTHER" id="PTHR48111">
    <property type="entry name" value="REGULATOR OF RPOS"/>
    <property type="match status" value="1"/>
</dbReference>
<keyword evidence="4 7" id="KW-0238">DNA-binding</keyword>
<keyword evidence="1 6" id="KW-0597">Phosphoprotein</keyword>
<dbReference type="SMART" id="SM00448">
    <property type="entry name" value="REC"/>
    <property type="match status" value="1"/>
</dbReference>
<dbReference type="Gene3D" id="1.10.10.10">
    <property type="entry name" value="Winged helix-like DNA-binding domain superfamily/Winged helix DNA-binding domain"/>
    <property type="match status" value="1"/>
</dbReference>
<dbReference type="CDD" id="cd00383">
    <property type="entry name" value="trans_reg_C"/>
    <property type="match status" value="1"/>
</dbReference>
<dbReference type="GO" id="GO:0006355">
    <property type="term" value="P:regulation of DNA-templated transcription"/>
    <property type="evidence" value="ECO:0007669"/>
    <property type="project" value="InterPro"/>
</dbReference>
<dbReference type="InterPro" id="IPR036388">
    <property type="entry name" value="WH-like_DNA-bd_sf"/>
</dbReference>
<evidence type="ECO:0000259" key="8">
    <source>
        <dbReference type="PROSITE" id="PS50110"/>
    </source>
</evidence>
<feature type="DNA-binding region" description="OmpR/PhoB-type" evidence="7">
    <location>
        <begin position="129"/>
        <end position="227"/>
    </location>
</feature>
<dbReference type="Pfam" id="PF00486">
    <property type="entry name" value="Trans_reg_C"/>
    <property type="match status" value="1"/>
</dbReference>
<evidence type="ECO:0000256" key="4">
    <source>
        <dbReference type="ARBA" id="ARBA00023125"/>
    </source>
</evidence>
<evidence type="ECO:0000313" key="10">
    <source>
        <dbReference type="EMBL" id="GGB22225.1"/>
    </source>
</evidence>
<dbReference type="GO" id="GO:0000156">
    <property type="term" value="F:phosphorelay response regulator activity"/>
    <property type="evidence" value="ECO:0007669"/>
    <property type="project" value="TreeGrafter"/>
</dbReference>
<dbReference type="GO" id="GO:0000976">
    <property type="term" value="F:transcription cis-regulatory region binding"/>
    <property type="evidence" value="ECO:0007669"/>
    <property type="project" value="TreeGrafter"/>
</dbReference>
<dbReference type="Gene3D" id="3.40.50.2300">
    <property type="match status" value="1"/>
</dbReference>
<organism evidence="10 11">
    <name type="scientific">Sphingomonas metalli</name>
    <dbReference type="NCBI Taxonomy" id="1779358"/>
    <lineage>
        <taxon>Bacteria</taxon>
        <taxon>Pseudomonadati</taxon>
        <taxon>Pseudomonadota</taxon>
        <taxon>Alphaproteobacteria</taxon>
        <taxon>Sphingomonadales</taxon>
        <taxon>Sphingomonadaceae</taxon>
        <taxon>Sphingomonas</taxon>
    </lineage>
</organism>
<dbReference type="Pfam" id="PF00072">
    <property type="entry name" value="Response_reg"/>
    <property type="match status" value="1"/>
</dbReference>
<evidence type="ECO:0000256" key="7">
    <source>
        <dbReference type="PROSITE-ProRule" id="PRU01091"/>
    </source>
</evidence>
<dbReference type="SMART" id="SM00862">
    <property type="entry name" value="Trans_reg_C"/>
    <property type="match status" value="1"/>
</dbReference>
<dbReference type="PROSITE" id="PS51755">
    <property type="entry name" value="OMPR_PHOB"/>
    <property type="match status" value="1"/>
</dbReference>
<dbReference type="FunFam" id="1.10.10.10:FF:000005">
    <property type="entry name" value="Two-component system response regulator"/>
    <property type="match status" value="1"/>
</dbReference>
<reference evidence="10" key="1">
    <citation type="journal article" date="2014" name="Int. J. Syst. Evol. Microbiol.">
        <title>Complete genome sequence of Corynebacterium casei LMG S-19264T (=DSM 44701T), isolated from a smear-ripened cheese.</title>
        <authorList>
            <consortium name="US DOE Joint Genome Institute (JGI-PGF)"/>
            <person name="Walter F."/>
            <person name="Albersmeier A."/>
            <person name="Kalinowski J."/>
            <person name="Ruckert C."/>
        </authorList>
    </citation>
    <scope>NUCLEOTIDE SEQUENCE</scope>
    <source>
        <strain evidence="10">CGMCC 1.15330</strain>
    </source>
</reference>
<accession>A0A916WQ62</accession>
<keyword evidence="5" id="KW-0804">Transcription</keyword>
<gene>
    <name evidence="10" type="ORF">GCM10011380_09740</name>
</gene>
<sequence length="229" mass="25227">MTKILLVEDDRATADFIAKSLSEEGFVVDRADNGRDGLFHATDGSYDCIVLDRMLPGIDGMGVLAGMRGAGITTPVIVLSALGSAEDRVKGLTSGSDDYLTKPFAFAELLARIRLLIRRHEGATGAAPQTVLRCDDLEMDLLARRVKRAGQVVDLQPREFRLLEFLLRHAEQVVTRTMLLEGVWDYHFDPGTNVIDVHLSRLRKKVDEGFARPLLHTVRGVGYRLGIGG</sequence>
<dbReference type="InterPro" id="IPR011006">
    <property type="entry name" value="CheY-like_superfamily"/>
</dbReference>
<reference evidence="10" key="2">
    <citation type="submission" date="2020-09" db="EMBL/GenBank/DDBJ databases">
        <authorList>
            <person name="Sun Q."/>
            <person name="Zhou Y."/>
        </authorList>
    </citation>
    <scope>NUCLEOTIDE SEQUENCE</scope>
    <source>
        <strain evidence="10">CGMCC 1.15330</strain>
    </source>
</reference>
<evidence type="ECO:0000259" key="9">
    <source>
        <dbReference type="PROSITE" id="PS51755"/>
    </source>
</evidence>
<dbReference type="Gene3D" id="6.10.250.690">
    <property type="match status" value="1"/>
</dbReference>
<evidence type="ECO:0000256" key="2">
    <source>
        <dbReference type="ARBA" id="ARBA00023012"/>
    </source>
</evidence>
<name>A0A916WQ62_9SPHN</name>
<comment type="caution">
    <text evidence="10">The sequence shown here is derived from an EMBL/GenBank/DDBJ whole genome shotgun (WGS) entry which is preliminary data.</text>
</comment>
<dbReference type="GO" id="GO:0032993">
    <property type="term" value="C:protein-DNA complex"/>
    <property type="evidence" value="ECO:0007669"/>
    <property type="project" value="TreeGrafter"/>
</dbReference>
<feature type="domain" description="Response regulatory" evidence="8">
    <location>
        <begin position="3"/>
        <end position="117"/>
    </location>
</feature>
<evidence type="ECO:0000256" key="3">
    <source>
        <dbReference type="ARBA" id="ARBA00023015"/>
    </source>
</evidence>
<evidence type="ECO:0000256" key="1">
    <source>
        <dbReference type="ARBA" id="ARBA00022553"/>
    </source>
</evidence>
<dbReference type="PANTHER" id="PTHR48111:SF76">
    <property type="entry name" value="TWO-COMPONENT RESPONSE REGULATOR"/>
    <property type="match status" value="1"/>
</dbReference>
<proteinExistence type="predicted"/>
<dbReference type="InterPro" id="IPR016032">
    <property type="entry name" value="Sig_transdc_resp-reg_C-effctor"/>
</dbReference>
<dbReference type="Proteomes" id="UP000623067">
    <property type="component" value="Unassembled WGS sequence"/>
</dbReference>
<evidence type="ECO:0000256" key="5">
    <source>
        <dbReference type="ARBA" id="ARBA00023163"/>
    </source>
</evidence>
<dbReference type="InterPro" id="IPR001867">
    <property type="entry name" value="OmpR/PhoB-type_DNA-bd"/>
</dbReference>
<keyword evidence="11" id="KW-1185">Reference proteome</keyword>
<evidence type="ECO:0000313" key="11">
    <source>
        <dbReference type="Proteomes" id="UP000623067"/>
    </source>
</evidence>
<dbReference type="AlphaFoldDB" id="A0A916WQ62"/>
<feature type="domain" description="OmpR/PhoB-type" evidence="9">
    <location>
        <begin position="129"/>
        <end position="227"/>
    </location>
</feature>
<keyword evidence="2" id="KW-0902">Two-component regulatory system</keyword>
<dbReference type="SUPFAM" id="SSF52172">
    <property type="entry name" value="CheY-like"/>
    <property type="match status" value="1"/>
</dbReference>
<dbReference type="InterPro" id="IPR039420">
    <property type="entry name" value="WalR-like"/>
</dbReference>
<dbReference type="EMBL" id="BMIH01000001">
    <property type="protein sequence ID" value="GGB22225.1"/>
    <property type="molecule type" value="Genomic_DNA"/>
</dbReference>
<keyword evidence="3" id="KW-0805">Transcription regulation</keyword>
<dbReference type="PROSITE" id="PS50110">
    <property type="entry name" value="RESPONSE_REGULATORY"/>
    <property type="match status" value="1"/>
</dbReference>
<dbReference type="GO" id="GO:0005829">
    <property type="term" value="C:cytosol"/>
    <property type="evidence" value="ECO:0007669"/>
    <property type="project" value="TreeGrafter"/>
</dbReference>
<dbReference type="InterPro" id="IPR001789">
    <property type="entry name" value="Sig_transdc_resp-reg_receiver"/>
</dbReference>
<protein>
    <submittedName>
        <fullName evidence="10">DNA-binding response regulator</fullName>
    </submittedName>
</protein>